<accession>A0A8R1XT32</accession>
<protein>
    <submittedName>
        <fullName evidence="3">Integrase_H2C2 domain-containing protein</fullName>
    </submittedName>
</protein>
<feature type="region of interest" description="Disordered" evidence="2">
    <location>
        <begin position="441"/>
        <end position="484"/>
    </location>
</feature>
<evidence type="ECO:0000313" key="3">
    <source>
        <dbReference type="EnsemblMetazoa" id="OVOC3095.1"/>
    </source>
</evidence>
<feature type="coiled-coil region" evidence="1">
    <location>
        <begin position="343"/>
        <end position="373"/>
    </location>
</feature>
<dbReference type="Pfam" id="PF03564">
    <property type="entry name" value="DUF1759"/>
    <property type="match status" value="1"/>
</dbReference>
<proteinExistence type="predicted"/>
<dbReference type="EMBL" id="CMVM020000077">
    <property type="status" value="NOT_ANNOTATED_CDS"/>
    <property type="molecule type" value="Genomic_DNA"/>
</dbReference>
<organism evidence="3 4">
    <name type="scientific">Onchocerca volvulus</name>
    <dbReference type="NCBI Taxonomy" id="6282"/>
    <lineage>
        <taxon>Eukaryota</taxon>
        <taxon>Metazoa</taxon>
        <taxon>Ecdysozoa</taxon>
        <taxon>Nematoda</taxon>
        <taxon>Chromadorea</taxon>
        <taxon>Rhabditida</taxon>
        <taxon>Spirurina</taxon>
        <taxon>Spiruromorpha</taxon>
        <taxon>Filarioidea</taxon>
        <taxon>Onchocercidae</taxon>
        <taxon>Onchocerca</taxon>
    </lineage>
</organism>
<dbReference type="AlphaFoldDB" id="A0A8R1XT32"/>
<evidence type="ECO:0000256" key="1">
    <source>
        <dbReference type="SAM" id="Coils"/>
    </source>
</evidence>
<dbReference type="EnsemblMetazoa" id="OVOC3095.1">
    <property type="protein sequence ID" value="OVOC3095.1"/>
    <property type="gene ID" value="WBGene00239904"/>
</dbReference>
<reference evidence="3" key="2">
    <citation type="submission" date="2022-06" db="UniProtKB">
        <authorList>
            <consortium name="EnsemblMetazoa"/>
        </authorList>
    </citation>
    <scope>IDENTIFICATION</scope>
</reference>
<dbReference type="Proteomes" id="UP000024404">
    <property type="component" value="Unassembled WGS sequence"/>
</dbReference>
<dbReference type="InterPro" id="IPR005312">
    <property type="entry name" value="DUF1759"/>
</dbReference>
<evidence type="ECO:0000313" key="4">
    <source>
        <dbReference type="Proteomes" id="UP000024404"/>
    </source>
</evidence>
<keyword evidence="1" id="KW-0175">Coiled coil</keyword>
<keyword evidence="4" id="KW-1185">Reference proteome</keyword>
<reference evidence="4" key="1">
    <citation type="submission" date="2013-10" db="EMBL/GenBank/DDBJ databases">
        <title>Genome sequencing of Onchocerca volvulus.</title>
        <authorList>
            <person name="Cotton J."/>
            <person name="Tsai J."/>
            <person name="Stanley E."/>
            <person name="Tracey A."/>
            <person name="Holroyd N."/>
            <person name="Lustigman S."/>
            <person name="Berriman M."/>
        </authorList>
    </citation>
    <scope>NUCLEOTIDE SEQUENCE</scope>
</reference>
<dbReference type="EMBL" id="CMVM020000076">
    <property type="status" value="NOT_ANNOTATED_CDS"/>
    <property type="molecule type" value="Genomic_DNA"/>
</dbReference>
<sequence>MGQYTKALPGQSPMDGHSITTRVFRQKLKSLMDFTVKHEVFGSVRFYLAEVSPSHVLQLKIDVPIIMFRNNNQPKFCNESANKQSLYLSRKWNHKDYCTRASIMKLNILETLFYAPIKARSHVLLMALHYPNFSLDQLGIFYTTRKQVLTEKFDRVQLCVKELENAYDTWLKYIQTITATKKREDEEKAFEQVTENEHGLFQIIHEGKEALITLARYKDDAEQKLEQLFKRNNKELERSIPSSNPTVNLPQLSLPTFNGGPRQWRQFWSSFDAAVHSQTIPEIQKLNYLFSCLRGNALQVVSGYEIAPENYEVIRRLLRDKYGDPSTIKTILYSELQAIKRNEKEWMTTIENVERVLRQLEALGENMEHSNIETTIESKLPVWVLNKQHDRLYHGGIAHTLSAIRSRFWIPKGRAAIKRTISSCMACKRWKAKPFKLPPMPSLPESRVRRSRTFEQDNTERLQKEMHSPRLTEERLPQKSERMDTKCHHITAKWSNSVIVMSL</sequence>
<name>A0A8R1XT32_ONCVO</name>
<dbReference type="Gene3D" id="1.10.340.70">
    <property type="match status" value="1"/>
</dbReference>
<dbReference type="PANTHER" id="PTHR47331">
    <property type="entry name" value="PHD-TYPE DOMAIN-CONTAINING PROTEIN"/>
    <property type="match status" value="1"/>
</dbReference>
<evidence type="ECO:0000256" key="2">
    <source>
        <dbReference type="SAM" id="MobiDB-lite"/>
    </source>
</evidence>
<feature type="compositionally biased region" description="Basic and acidic residues" evidence="2">
    <location>
        <begin position="446"/>
        <end position="484"/>
    </location>
</feature>